<reference evidence="1 2" key="1">
    <citation type="submission" date="2019-10" db="EMBL/GenBank/DDBJ databases">
        <authorList>
            <person name="Palmer J.M."/>
        </authorList>
    </citation>
    <scope>NUCLEOTIDE SEQUENCE [LARGE SCALE GENOMIC DNA]</scope>
    <source>
        <strain evidence="1 2">TWF506</strain>
    </source>
</reference>
<evidence type="ECO:0000313" key="2">
    <source>
        <dbReference type="Proteomes" id="UP001307849"/>
    </source>
</evidence>
<sequence length="437" mass="50776">MAPHILEIPNEIIDLILDELDDSPESKFKLMSTCQQFRRCLLPRIYSACQLNFGRTKHIPTAFLCDRTAAGVWLLHKNYPEHGRLVESLSISFSTKFFIEGLVLDETDDFGMTRSPQYVLGKLLPQFDTLRRVRLDYVNHYRNIPYDLGGFVDTLCMVLSRRSLKEVSINLVFRTEDKRTWGVEEQKLDASNGWTSPYPPMANLDKLDISFQEKECPYQLQDLSDTAFAWLIGVFLRLFELPCQSLKCLKFKYRADRHRSPDLRHCPLNLLDPHPEPDRIMNRPGGQLRLPNLETLTISVSDAGRWAFEQYFDIDFENIKSLLLFGIYDNITQNDLNFLRKFTSLSVLHLQYPARKYFGNWIESAVSLRESCQTLRKVVIYGQGSPSTNASQLEEFLRKYGKFYNACIEEKEVPAHMTDQGVKPDDYTLYLYLPFVV</sequence>
<keyword evidence="2" id="KW-1185">Reference proteome</keyword>
<dbReference type="EMBL" id="JAVHJM010000012">
    <property type="protein sequence ID" value="KAK6500610.1"/>
    <property type="molecule type" value="Genomic_DNA"/>
</dbReference>
<accession>A0AAN8P529</accession>
<dbReference type="SUPFAM" id="SSF52047">
    <property type="entry name" value="RNI-like"/>
    <property type="match status" value="1"/>
</dbReference>
<gene>
    <name evidence="1" type="ORF">TWF506_003379</name>
</gene>
<evidence type="ECO:0000313" key="1">
    <source>
        <dbReference type="EMBL" id="KAK6500610.1"/>
    </source>
</evidence>
<evidence type="ECO:0008006" key="3">
    <source>
        <dbReference type="Google" id="ProtNLM"/>
    </source>
</evidence>
<organism evidence="1 2">
    <name type="scientific">Arthrobotrys conoides</name>
    <dbReference type="NCBI Taxonomy" id="74498"/>
    <lineage>
        <taxon>Eukaryota</taxon>
        <taxon>Fungi</taxon>
        <taxon>Dikarya</taxon>
        <taxon>Ascomycota</taxon>
        <taxon>Pezizomycotina</taxon>
        <taxon>Orbiliomycetes</taxon>
        <taxon>Orbiliales</taxon>
        <taxon>Orbiliaceae</taxon>
        <taxon>Arthrobotrys</taxon>
    </lineage>
</organism>
<dbReference type="Proteomes" id="UP001307849">
    <property type="component" value="Unassembled WGS sequence"/>
</dbReference>
<comment type="caution">
    <text evidence="1">The sequence shown here is derived from an EMBL/GenBank/DDBJ whole genome shotgun (WGS) entry which is preliminary data.</text>
</comment>
<name>A0AAN8P529_9PEZI</name>
<dbReference type="AlphaFoldDB" id="A0AAN8P529"/>
<proteinExistence type="predicted"/>
<protein>
    <recommendedName>
        <fullName evidence="3">F-box domain-containing protein</fullName>
    </recommendedName>
</protein>